<name>A0ABQ5TBT6_9CAUL</name>
<dbReference type="InterPro" id="IPR017853">
    <property type="entry name" value="GH"/>
</dbReference>
<dbReference type="InterPro" id="IPR000933">
    <property type="entry name" value="Glyco_hydro_29"/>
</dbReference>
<evidence type="ECO:0000313" key="9">
    <source>
        <dbReference type="Proteomes" id="UP001143509"/>
    </source>
</evidence>
<dbReference type="RefSeq" id="WP_271166002.1">
    <property type="nucleotide sequence ID" value="NZ_BSFD01000011.1"/>
</dbReference>
<reference evidence="8" key="2">
    <citation type="submission" date="2023-01" db="EMBL/GenBank/DDBJ databases">
        <authorList>
            <person name="Sun Q."/>
            <person name="Evtushenko L."/>
        </authorList>
    </citation>
    <scope>NUCLEOTIDE SEQUENCE</scope>
    <source>
        <strain evidence="8">VKM B-1499</strain>
    </source>
</reference>
<organism evidence="8 9">
    <name type="scientific">Brevundimonas intermedia</name>
    <dbReference type="NCBI Taxonomy" id="74315"/>
    <lineage>
        <taxon>Bacteria</taxon>
        <taxon>Pseudomonadati</taxon>
        <taxon>Pseudomonadota</taxon>
        <taxon>Alphaproteobacteria</taxon>
        <taxon>Caulobacterales</taxon>
        <taxon>Caulobacteraceae</taxon>
        <taxon>Brevundimonas</taxon>
    </lineage>
</organism>
<dbReference type="Pfam" id="PF01120">
    <property type="entry name" value="Alpha_L_fucos"/>
    <property type="match status" value="1"/>
</dbReference>
<dbReference type="SUPFAM" id="SSF51445">
    <property type="entry name" value="(Trans)glycosidases"/>
    <property type="match status" value="1"/>
</dbReference>
<dbReference type="InterPro" id="IPR057739">
    <property type="entry name" value="Glyco_hydro_29_N"/>
</dbReference>
<evidence type="ECO:0000256" key="3">
    <source>
        <dbReference type="ARBA" id="ARBA00022729"/>
    </source>
</evidence>
<dbReference type="InterPro" id="IPR000421">
    <property type="entry name" value="FA58C"/>
</dbReference>
<feature type="signal peptide" evidence="6">
    <location>
        <begin position="1"/>
        <end position="26"/>
    </location>
</feature>
<dbReference type="SUPFAM" id="SSF49785">
    <property type="entry name" value="Galactose-binding domain-like"/>
    <property type="match status" value="2"/>
</dbReference>
<dbReference type="SMART" id="SM00812">
    <property type="entry name" value="Alpha_L_fucos"/>
    <property type="match status" value="1"/>
</dbReference>
<evidence type="ECO:0000256" key="1">
    <source>
        <dbReference type="ARBA" id="ARBA00007951"/>
    </source>
</evidence>
<feature type="domain" description="F5/8 type C" evidence="7">
    <location>
        <begin position="351"/>
        <end position="465"/>
    </location>
</feature>
<dbReference type="PROSITE" id="PS50022">
    <property type="entry name" value="FA58C_3"/>
    <property type="match status" value="2"/>
</dbReference>
<keyword evidence="4" id="KW-0378">Hydrolase</keyword>
<feature type="chain" id="PRO_5046456491" description="alpha-L-fucosidase" evidence="6">
    <location>
        <begin position="27"/>
        <end position="638"/>
    </location>
</feature>
<dbReference type="Pfam" id="PF00754">
    <property type="entry name" value="F5_F8_type_C"/>
    <property type="match status" value="2"/>
</dbReference>
<dbReference type="EC" id="3.2.1.51" evidence="2"/>
<evidence type="ECO:0000256" key="6">
    <source>
        <dbReference type="SAM" id="SignalP"/>
    </source>
</evidence>
<dbReference type="PROSITE" id="PS51318">
    <property type="entry name" value="TAT"/>
    <property type="match status" value="1"/>
</dbReference>
<evidence type="ECO:0000256" key="5">
    <source>
        <dbReference type="ARBA" id="ARBA00023295"/>
    </source>
</evidence>
<proteinExistence type="inferred from homology"/>
<dbReference type="PANTHER" id="PTHR10030:SF37">
    <property type="entry name" value="ALPHA-L-FUCOSIDASE-RELATED"/>
    <property type="match status" value="1"/>
</dbReference>
<dbReference type="EMBL" id="BSFD01000011">
    <property type="protein sequence ID" value="GLK49823.1"/>
    <property type="molecule type" value="Genomic_DNA"/>
</dbReference>
<keyword evidence="9" id="KW-1185">Reference proteome</keyword>
<reference evidence="8" key="1">
    <citation type="journal article" date="2014" name="Int. J. Syst. Evol. Microbiol.">
        <title>Complete genome of a new Firmicutes species belonging to the dominant human colonic microbiota ('Ruminococcus bicirculans') reveals two chromosomes and a selective capacity to utilize plant glucans.</title>
        <authorList>
            <consortium name="NISC Comparative Sequencing Program"/>
            <person name="Wegmann U."/>
            <person name="Louis P."/>
            <person name="Goesmann A."/>
            <person name="Henrissat B."/>
            <person name="Duncan S.H."/>
            <person name="Flint H.J."/>
        </authorList>
    </citation>
    <scope>NUCLEOTIDE SEQUENCE</scope>
    <source>
        <strain evidence="8">VKM B-1499</strain>
    </source>
</reference>
<dbReference type="Gene3D" id="2.60.120.260">
    <property type="entry name" value="Galactose-binding domain-like"/>
    <property type="match status" value="2"/>
</dbReference>
<keyword evidence="5" id="KW-0326">Glycosidase</keyword>
<evidence type="ECO:0000256" key="2">
    <source>
        <dbReference type="ARBA" id="ARBA00012662"/>
    </source>
</evidence>
<dbReference type="InterPro" id="IPR006311">
    <property type="entry name" value="TAT_signal"/>
</dbReference>
<keyword evidence="3 6" id="KW-0732">Signal</keyword>
<evidence type="ECO:0000259" key="7">
    <source>
        <dbReference type="PROSITE" id="PS50022"/>
    </source>
</evidence>
<evidence type="ECO:0000256" key="4">
    <source>
        <dbReference type="ARBA" id="ARBA00022801"/>
    </source>
</evidence>
<dbReference type="InterPro" id="IPR008979">
    <property type="entry name" value="Galactose-bd-like_sf"/>
</dbReference>
<feature type="domain" description="F5/8 type C" evidence="7">
    <location>
        <begin position="483"/>
        <end position="635"/>
    </location>
</feature>
<sequence length="638" mass="69643">MTLDRRSLIAAGVALAAAPLALPARAASRVAPPAPWGAVPSARQWQWHQREQYAFVHFAMNTFTDKEWGYGDESPSMFNPTDFDADQIVAAAQAGNLKGVILVAKHHDGFCLWPTMLTEHCIRNSPYKDGKGDIVGEVAAACRRAGMGFGIYLSPWDRNHAEYGRPAYIDYFRKHVVELCTRYGELFEFWFDGANGGDGYYGGARETRQIDAPAYYNWPSIVALVHSHQPMACTFDPLGADIRWVGNEDGIAGDPCWPTMPNHPYVQSEGNSGVRGAPLWWPAETNTSIRPGWFFHADEDAKVRSPANLVRYFDTSVGRGTNMNLNIPPDRRGRIPDQDVRILKSFGDAIRASFAVNLADGAAVSASHVRGPGYEPARVLDGDRETYWSTPDDVVTPTLTLDLASEQSFDLIRLREYLPLGVRVTRFAVEADVDGAWRVLAEHECISAQRIIRLDQPIKARRLRLRVLEAPACPAITEFAVFRSVAPVAVPPVASSDPKVLSTAGWRIVEASAPGAEALLDSEVSTAWILPAPTPSQPATVTLDLGAVQALGGFSLTPARHPIRGAAPPRGYRVELSADGVSWTPETTGELSNIAYALSTQRVAFAGPRSARYMRFHFDQTAVPAARLAIAGIGGFKP</sequence>
<comment type="caution">
    <text evidence="8">The sequence shown here is derived from an EMBL/GenBank/DDBJ whole genome shotgun (WGS) entry which is preliminary data.</text>
</comment>
<accession>A0ABQ5TBT6</accession>
<dbReference type="Gene3D" id="3.20.20.80">
    <property type="entry name" value="Glycosidases"/>
    <property type="match status" value="1"/>
</dbReference>
<evidence type="ECO:0000313" key="8">
    <source>
        <dbReference type="EMBL" id="GLK49823.1"/>
    </source>
</evidence>
<dbReference type="PANTHER" id="PTHR10030">
    <property type="entry name" value="ALPHA-L-FUCOSIDASE"/>
    <property type="match status" value="1"/>
</dbReference>
<dbReference type="Proteomes" id="UP001143509">
    <property type="component" value="Unassembled WGS sequence"/>
</dbReference>
<comment type="similarity">
    <text evidence="1">Belongs to the glycosyl hydrolase 29 family.</text>
</comment>
<protein>
    <recommendedName>
        <fullName evidence="2">alpha-L-fucosidase</fullName>
        <ecNumber evidence="2">3.2.1.51</ecNumber>
    </recommendedName>
</protein>
<gene>
    <name evidence="8" type="ORF">GCM10017620_27970</name>
</gene>